<dbReference type="SUPFAM" id="SSF144122">
    <property type="entry name" value="Tim10-like"/>
    <property type="match status" value="1"/>
</dbReference>
<reference evidence="4" key="1">
    <citation type="submission" date="2025-08" db="UniProtKB">
        <authorList>
            <consortium name="Ensembl"/>
        </authorList>
    </citation>
    <scope>IDENTIFICATION</scope>
</reference>
<keyword evidence="1" id="KW-0813">Transport</keyword>
<keyword evidence="5" id="KW-1185">Reference proteome</keyword>
<organism evidence="4 5">
    <name type="scientific">Eptatretus burgeri</name>
    <name type="common">Inshore hagfish</name>
    <dbReference type="NCBI Taxonomy" id="7764"/>
    <lineage>
        <taxon>Eukaryota</taxon>
        <taxon>Metazoa</taxon>
        <taxon>Chordata</taxon>
        <taxon>Craniata</taxon>
        <taxon>Vertebrata</taxon>
        <taxon>Cyclostomata</taxon>
        <taxon>Myxini</taxon>
        <taxon>Myxiniformes</taxon>
        <taxon>Myxinidae</taxon>
        <taxon>Eptatretinae</taxon>
        <taxon>Eptatretus</taxon>
    </lineage>
</organism>
<evidence type="ECO:0000256" key="2">
    <source>
        <dbReference type="ARBA" id="ARBA00023010"/>
    </source>
</evidence>
<dbReference type="InterPro" id="IPR050673">
    <property type="entry name" value="Mito_inner_translocase_sub"/>
</dbReference>
<dbReference type="PANTHER" id="PTHR13172">
    <property type="entry name" value="MITOCHONDRIAL IMPORT INNER MEMBRANE TRANSLOCASE SUBUNIT TIM9B"/>
    <property type="match status" value="1"/>
</dbReference>
<dbReference type="Proteomes" id="UP000694388">
    <property type="component" value="Unplaced"/>
</dbReference>
<dbReference type="AlphaFoldDB" id="A0A8C4QNB5"/>
<accession>A0A8C4QNB5</accession>
<dbReference type="GO" id="GO:0015031">
    <property type="term" value="P:protein transport"/>
    <property type="evidence" value="ECO:0007669"/>
    <property type="project" value="UniProtKB-KW"/>
</dbReference>
<keyword evidence="1" id="KW-0653">Protein transport</keyword>
<dbReference type="Gene3D" id="1.10.287.810">
    <property type="entry name" value="Mitochondrial import inner membrane translocase subunit tim13 like domains"/>
    <property type="match status" value="1"/>
</dbReference>
<reference evidence="4" key="2">
    <citation type="submission" date="2025-09" db="UniProtKB">
        <authorList>
            <consortium name="Ensembl"/>
        </authorList>
    </citation>
    <scope>IDENTIFICATION</scope>
</reference>
<name>A0A8C4QNB5_EPTBU</name>
<sequence>MYFYSSSSSGPLVPPSRSVDSTLERFHLSGGTAQYCSIINWLRDFLLVYNSLTEDCFSHCVTNLNYRSLTPAEVNESLVAI</sequence>
<keyword evidence="3" id="KW-1015">Disulfide bond</keyword>
<proteinExistence type="predicted"/>
<evidence type="ECO:0000313" key="5">
    <source>
        <dbReference type="Proteomes" id="UP000694388"/>
    </source>
</evidence>
<dbReference type="Ensembl" id="ENSEBUT00000018699.1">
    <property type="protein sequence ID" value="ENSEBUP00000018123.1"/>
    <property type="gene ID" value="ENSEBUG00000011319.1"/>
</dbReference>
<evidence type="ECO:0000256" key="3">
    <source>
        <dbReference type="ARBA" id="ARBA00023157"/>
    </source>
</evidence>
<evidence type="ECO:0000256" key="1">
    <source>
        <dbReference type="ARBA" id="ARBA00022927"/>
    </source>
</evidence>
<protein>
    <submittedName>
        <fullName evidence="4">Uncharacterized protein</fullName>
    </submittedName>
</protein>
<evidence type="ECO:0000313" key="4">
    <source>
        <dbReference type="Ensembl" id="ENSEBUP00000018123.1"/>
    </source>
</evidence>
<dbReference type="InterPro" id="IPR035427">
    <property type="entry name" value="Tim10-like_dom_sf"/>
</dbReference>
<keyword evidence="2" id="KW-0811">Translocation</keyword>